<feature type="region of interest" description="Disordered" evidence="13">
    <location>
        <begin position="859"/>
        <end position="886"/>
    </location>
</feature>
<evidence type="ECO:0000256" key="2">
    <source>
        <dbReference type="ARBA" id="ARBA00022527"/>
    </source>
</evidence>
<dbReference type="PANTHER" id="PTHR34590">
    <property type="entry name" value="OS03G0124300 PROTEIN-RELATED"/>
    <property type="match status" value="1"/>
</dbReference>
<dbReference type="FunFam" id="3.30.200.20:FF:000039">
    <property type="entry name" value="receptor-like protein kinase FERONIA"/>
    <property type="match status" value="1"/>
</dbReference>
<evidence type="ECO:0000256" key="11">
    <source>
        <dbReference type="ARBA" id="ARBA00023180"/>
    </source>
</evidence>
<evidence type="ECO:0000256" key="6">
    <source>
        <dbReference type="ARBA" id="ARBA00022741"/>
    </source>
</evidence>
<dbReference type="Proteomes" id="UP000583929">
    <property type="component" value="Unassembled WGS sequence"/>
</dbReference>
<evidence type="ECO:0000256" key="1">
    <source>
        <dbReference type="ARBA" id="ARBA00004479"/>
    </source>
</evidence>
<dbReference type="EMBL" id="JAATIQ010000033">
    <property type="protein sequence ID" value="KAF4397698.1"/>
    <property type="molecule type" value="Genomic_DNA"/>
</dbReference>
<gene>
    <name evidence="16" type="ORF">G4B88_027438</name>
</gene>
<feature type="compositionally biased region" description="Polar residues" evidence="13">
    <location>
        <begin position="860"/>
        <end position="884"/>
    </location>
</feature>
<dbReference type="Gene3D" id="2.60.120.430">
    <property type="entry name" value="Galactose-binding lectin"/>
    <property type="match status" value="4"/>
</dbReference>
<comment type="subcellular location">
    <subcellularLocation>
        <location evidence="1">Membrane</location>
        <topology evidence="1">Single-pass type I membrane protein</topology>
    </subcellularLocation>
</comment>
<dbReference type="InterPro" id="IPR011009">
    <property type="entry name" value="Kinase-like_dom_sf"/>
</dbReference>
<proteinExistence type="predicted"/>
<dbReference type="InterPro" id="IPR024788">
    <property type="entry name" value="Malectin-like_Carb-bd_dom"/>
</dbReference>
<keyword evidence="6 12" id="KW-0547">Nucleotide-binding</keyword>
<keyword evidence="10 14" id="KW-0472">Membrane</keyword>
<dbReference type="Gene3D" id="1.10.510.10">
    <property type="entry name" value="Transferase(Phosphotransferase) domain 1"/>
    <property type="match status" value="2"/>
</dbReference>
<evidence type="ECO:0000313" key="17">
    <source>
        <dbReference type="Proteomes" id="UP000583929"/>
    </source>
</evidence>
<keyword evidence="2" id="KW-0723">Serine/threonine-protein kinase</keyword>
<keyword evidence="17" id="KW-1185">Reference proteome</keyword>
<evidence type="ECO:0000256" key="9">
    <source>
        <dbReference type="ARBA" id="ARBA00022989"/>
    </source>
</evidence>
<evidence type="ECO:0000256" key="13">
    <source>
        <dbReference type="SAM" id="MobiDB-lite"/>
    </source>
</evidence>
<dbReference type="InterPro" id="IPR008271">
    <property type="entry name" value="Ser/Thr_kinase_AS"/>
</dbReference>
<dbReference type="SMART" id="SM00220">
    <property type="entry name" value="S_TKc"/>
    <property type="match status" value="2"/>
</dbReference>
<dbReference type="GO" id="GO:0004674">
    <property type="term" value="F:protein serine/threonine kinase activity"/>
    <property type="evidence" value="ECO:0007669"/>
    <property type="project" value="UniProtKB-KW"/>
</dbReference>
<dbReference type="FunFam" id="1.10.510.10:FF:000252">
    <property type="entry name" value="Receptor-like protein kinase FERONIA"/>
    <property type="match status" value="2"/>
</dbReference>
<keyword evidence="5" id="KW-0732">Signal</keyword>
<dbReference type="Pfam" id="PF07714">
    <property type="entry name" value="PK_Tyr_Ser-Thr"/>
    <property type="match status" value="2"/>
</dbReference>
<keyword evidence="9 14" id="KW-1133">Transmembrane helix</keyword>
<protein>
    <recommendedName>
        <fullName evidence="15">Protein kinase domain-containing protein</fullName>
    </recommendedName>
</protein>
<dbReference type="GO" id="GO:0005524">
    <property type="term" value="F:ATP binding"/>
    <property type="evidence" value="ECO:0007669"/>
    <property type="project" value="UniProtKB-UniRule"/>
</dbReference>
<evidence type="ECO:0000313" key="16">
    <source>
        <dbReference type="EMBL" id="KAF4397698.1"/>
    </source>
</evidence>
<evidence type="ECO:0000256" key="8">
    <source>
        <dbReference type="ARBA" id="ARBA00022840"/>
    </source>
</evidence>
<dbReference type="InterPro" id="IPR000719">
    <property type="entry name" value="Prot_kinase_dom"/>
</dbReference>
<keyword evidence="8 12" id="KW-0067">ATP-binding</keyword>
<dbReference type="FunFam" id="2.60.120.430:FF:000007">
    <property type="entry name" value="FERONIA receptor-like kinase"/>
    <property type="match status" value="2"/>
</dbReference>
<dbReference type="PANTHER" id="PTHR34590:SF15">
    <property type="entry name" value="PROTEIN KINASE DOMAIN-CONTAINING PROTEIN"/>
    <property type="match status" value="1"/>
</dbReference>
<feature type="transmembrane region" description="Helical" evidence="14">
    <location>
        <begin position="1248"/>
        <end position="1271"/>
    </location>
</feature>
<keyword evidence="3" id="KW-0808">Transferase</keyword>
<feature type="domain" description="Protein kinase" evidence="15">
    <location>
        <begin position="528"/>
        <end position="799"/>
    </location>
</feature>
<name>A0A7J6HSN6_CANSA</name>
<dbReference type="GO" id="GO:0004714">
    <property type="term" value="F:transmembrane receptor protein tyrosine kinase activity"/>
    <property type="evidence" value="ECO:0007669"/>
    <property type="project" value="InterPro"/>
</dbReference>
<keyword evidence="11" id="KW-0325">Glycoprotein</keyword>
<dbReference type="FunFam" id="2.60.120.430:FF:000003">
    <property type="entry name" value="FERONIA receptor-like kinase"/>
    <property type="match status" value="2"/>
</dbReference>
<dbReference type="InterPro" id="IPR045272">
    <property type="entry name" value="ANXUR1/2-like"/>
</dbReference>
<comment type="caution">
    <text evidence="16">The sequence shown here is derived from an EMBL/GenBank/DDBJ whole genome shotgun (WGS) entry which is preliminary data.</text>
</comment>
<evidence type="ECO:0000256" key="14">
    <source>
        <dbReference type="SAM" id="Phobius"/>
    </source>
</evidence>
<sequence length="1664" mass="187002">MKNLPVVIITPSYLFILFFYHISTVNSSTTPAYIPVDNIALDCGASTEDDTAAPDGRIWIAEEPSKFAQTQANNSSYVSVAKSQPNSGKKVPYFTARIFRSQFTYTFPLKESGPKFVRLHFYSAQYTDFDASKAYFDVKAGSSFTLLKNFSASLVAESLNQDSFMREFCVYVVEPNKTLSLTFIPSSSSNNYSYAFVNGIEIVSMPKDLYYYDSIDQPKYVGLMNNNQIFRINDNLALETIGRINMGGRSIPGRDDTGMYRQWSDVGRTTFLTRNKTHVTDHKPFVTTNYTKPLKYSELIRNYTAPDEVYQSALFMTNNSTYNSLHNLTSILPVDRGFKYLVRLHFCEFQEEITRPNDRSFSIYVANNVAESFFDVISSSGGNGIPIYRDYVVNIQDQDSISIDLVPLERLSRYTNTILNGVEVLKISNHGNLAGPNPEVLGIANPSSGTEKKRQRKTALFIAIGSGMGLLTIILCIVCWVALWRVQKKRARDSHKGKSNKFSKASSLPEEICRRFSLSEIKTATNDFDDELVIGRGGFGNVFRGIIDDESTVAVKRLNPDSRQGAREFVTEIEMLSQLRHVHLVSLIGYCDDGGEMILVYEYVANGTLRDHIYGSNNDPLPWKQRLEICVGAARGLHYLHAGVTNTIIHRDVKTTNILLDDNWVAKVSDFGLSRIGVTDTVVNTLVKGTFGYLDPEYARNNQLTDKSDVYSFGVVLFEVLCARKAVDVKLEDDQRNLVYWAQKCISEGTLQNIIDPFLMGKIAPECFKKFVEVAQSCVREQRIQRPKMHDVMENLEFVLTLQEQADNVNEERNPGVTTAYSSTHPYTPLENIVLNCGSSNDQTSEDGREWIGDEHSKFAQIQEQPHSTTKSNYASTAESQPKSGPNVPFINARIFSSPFTYSFPVTPGPKFVRLYFYPILYKDFDSSKAYFDVKTDSITFLKNFSAYLVAKSLNQDSFVREFCFNVVESNQPLNLTFVPQSSDNYSYAFINGIEIVSMPTDLYYGVEDSIEAPKFVGQNKNPFIIYDSLALETIARMNMGGRSIPGNDDTGMYRKWSDGNSIVVADNNHRPINPRDFSKSIEYTKIRNYTAPAEVYQSALSTGNDTTFKSLTNLTCRLRVDRGFSYLVRLHFCDFQDFITTIKDRSFNIYLNNLAAVLNFNIIESSEGNGVPIYRDYVVNIFDGDDLFIVLQPSVKYSQYPFTILNGVEVFKISKSGNLAGPNPESIQTEPPSNVTRKLNKKKKSTLFIALGCGMGLIVILLCIISLVVLRRVKKTKSRKNFNKGKSNISKASSLPEEICHRFTLSEIKTATDDFDDAFVIGKGGFGNVFRGVIDGGLEVAVKRLNQGSSQGAREFVTEIKMLSQLRYVHLVSLIGYCDEEGEMILVYEYVANGTLRDHIYGSDNDPLTWKQRLEICVGAARGLNYLHSGVKDTIIHRDVKTANILLDDNWVAKVADFGLSKLGRSDSTAVSTLVKGTFGYLDPEYARNQKLTDKSDVFSFGVVLFEVLCARKPVDVKLDDAQRNLAYWAKTCISEGTIQNIIDPFLMGKIAPECFKKFVEIAQSCVRDQRIERPTMRDVMENLEFTLMLQEQADTANQGINPDGVYSYPEVSFRASDYILPRYDATVLDSTSLGSNTTGLSFLTMETELNSANMFSESVSSH</sequence>
<reference evidence="16 17" key="1">
    <citation type="journal article" date="2020" name="bioRxiv">
        <title>Sequence and annotation of 42 cannabis genomes reveals extensive copy number variation in cannabinoid synthesis and pathogen resistance genes.</title>
        <authorList>
            <person name="Mckernan K.J."/>
            <person name="Helbert Y."/>
            <person name="Kane L.T."/>
            <person name="Ebling H."/>
            <person name="Zhang L."/>
            <person name="Liu B."/>
            <person name="Eaton Z."/>
            <person name="Mclaughlin S."/>
            <person name="Kingan S."/>
            <person name="Baybayan P."/>
            <person name="Concepcion G."/>
            <person name="Jordan M."/>
            <person name="Riva A."/>
            <person name="Barbazuk W."/>
            <person name="Harkins T."/>
        </authorList>
    </citation>
    <scope>NUCLEOTIDE SEQUENCE [LARGE SCALE GENOMIC DNA]</scope>
    <source>
        <strain evidence="17">cv. Jamaican Lion 4</strain>
        <tissue evidence="16">Leaf</tissue>
    </source>
</reference>
<dbReference type="Pfam" id="PF12819">
    <property type="entry name" value="Malectin_like"/>
    <property type="match status" value="2"/>
</dbReference>
<dbReference type="FunFam" id="3.30.200.20:FF:000645">
    <property type="entry name" value="Receptor-like protein kinase FERONIA"/>
    <property type="match status" value="1"/>
</dbReference>
<feature type="domain" description="Protein kinase" evidence="15">
    <location>
        <begin position="1316"/>
        <end position="1588"/>
    </location>
</feature>
<dbReference type="CDD" id="cd14066">
    <property type="entry name" value="STKc_IRAK"/>
    <property type="match status" value="2"/>
</dbReference>
<evidence type="ECO:0000256" key="7">
    <source>
        <dbReference type="ARBA" id="ARBA00022777"/>
    </source>
</evidence>
<dbReference type="GO" id="GO:0016020">
    <property type="term" value="C:membrane"/>
    <property type="evidence" value="ECO:0007669"/>
    <property type="project" value="UniProtKB-SubCell"/>
</dbReference>
<dbReference type="Gene3D" id="3.30.200.20">
    <property type="entry name" value="Phosphorylase Kinase, domain 1"/>
    <property type="match status" value="2"/>
</dbReference>
<dbReference type="PROSITE" id="PS00108">
    <property type="entry name" value="PROTEIN_KINASE_ST"/>
    <property type="match status" value="2"/>
</dbReference>
<feature type="binding site" evidence="12">
    <location>
        <position position="1344"/>
    </location>
    <ligand>
        <name>ATP</name>
        <dbReference type="ChEBI" id="CHEBI:30616"/>
    </ligand>
</feature>
<dbReference type="PROSITE" id="PS00107">
    <property type="entry name" value="PROTEIN_KINASE_ATP"/>
    <property type="match status" value="2"/>
</dbReference>
<keyword evidence="4 14" id="KW-0812">Transmembrane</keyword>
<keyword evidence="7" id="KW-0418">Kinase</keyword>
<dbReference type="SUPFAM" id="SSF56112">
    <property type="entry name" value="Protein kinase-like (PK-like)"/>
    <property type="match status" value="2"/>
</dbReference>
<accession>A0A7J6HSN6</accession>
<feature type="transmembrane region" description="Helical" evidence="14">
    <location>
        <begin position="460"/>
        <end position="483"/>
    </location>
</feature>
<evidence type="ECO:0000259" key="15">
    <source>
        <dbReference type="PROSITE" id="PS50011"/>
    </source>
</evidence>
<evidence type="ECO:0000256" key="12">
    <source>
        <dbReference type="PROSITE-ProRule" id="PRU10141"/>
    </source>
</evidence>
<evidence type="ECO:0000256" key="3">
    <source>
        <dbReference type="ARBA" id="ARBA00022679"/>
    </source>
</evidence>
<dbReference type="PROSITE" id="PS50011">
    <property type="entry name" value="PROTEIN_KINASE_DOM"/>
    <property type="match status" value="2"/>
</dbReference>
<evidence type="ECO:0000256" key="5">
    <source>
        <dbReference type="ARBA" id="ARBA00022729"/>
    </source>
</evidence>
<evidence type="ECO:0000256" key="10">
    <source>
        <dbReference type="ARBA" id="ARBA00023136"/>
    </source>
</evidence>
<dbReference type="InterPro" id="IPR017441">
    <property type="entry name" value="Protein_kinase_ATP_BS"/>
</dbReference>
<evidence type="ECO:0000256" key="4">
    <source>
        <dbReference type="ARBA" id="ARBA00022692"/>
    </source>
</evidence>
<feature type="binding site" evidence="12">
    <location>
        <position position="556"/>
    </location>
    <ligand>
        <name>ATP</name>
        <dbReference type="ChEBI" id="CHEBI:30616"/>
    </ligand>
</feature>
<organism evidence="16 17">
    <name type="scientific">Cannabis sativa</name>
    <name type="common">Hemp</name>
    <name type="synonym">Marijuana</name>
    <dbReference type="NCBI Taxonomy" id="3483"/>
    <lineage>
        <taxon>Eukaryota</taxon>
        <taxon>Viridiplantae</taxon>
        <taxon>Streptophyta</taxon>
        <taxon>Embryophyta</taxon>
        <taxon>Tracheophyta</taxon>
        <taxon>Spermatophyta</taxon>
        <taxon>Magnoliopsida</taxon>
        <taxon>eudicotyledons</taxon>
        <taxon>Gunneridae</taxon>
        <taxon>Pentapetalae</taxon>
        <taxon>rosids</taxon>
        <taxon>fabids</taxon>
        <taxon>Rosales</taxon>
        <taxon>Cannabaceae</taxon>
        <taxon>Cannabis</taxon>
    </lineage>
</organism>
<dbReference type="InterPro" id="IPR001245">
    <property type="entry name" value="Ser-Thr/Tyr_kinase_cat_dom"/>
</dbReference>
<dbReference type="GO" id="GO:0010038">
    <property type="term" value="P:response to metal ion"/>
    <property type="evidence" value="ECO:0007669"/>
    <property type="project" value="UniProtKB-ARBA"/>
</dbReference>